<reference evidence="2" key="1">
    <citation type="journal article" date="2014" name="Int. J. Syst. Evol. Microbiol.">
        <title>Complete genome sequence of Corynebacterium casei LMG S-19264T (=DSM 44701T), isolated from a smear-ripened cheese.</title>
        <authorList>
            <consortium name="US DOE Joint Genome Institute (JGI-PGF)"/>
            <person name="Walter F."/>
            <person name="Albersmeier A."/>
            <person name="Kalinowski J."/>
            <person name="Ruckert C."/>
        </authorList>
    </citation>
    <scope>NUCLEOTIDE SEQUENCE</scope>
    <source>
        <strain evidence="2">CGMCC 1.15454</strain>
    </source>
</reference>
<dbReference type="InterPro" id="IPR000182">
    <property type="entry name" value="GNAT_dom"/>
</dbReference>
<evidence type="ECO:0000259" key="1">
    <source>
        <dbReference type="PROSITE" id="PS51186"/>
    </source>
</evidence>
<evidence type="ECO:0000313" key="3">
    <source>
        <dbReference type="Proteomes" id="UP000621492"/>
    </source>
</evidence>
<feature type="domain" description="N-acetyltransferase" evidence="1">
    <location>
        <begin position="153"/>
        <end position="293"/>
    </location>
</feature>
<keyword evidence="3" id="KW-1185">Reference proteome</keyword>
<protein>
    <submittedName>
        <fullName evidence="2">N-acetyltransferase</fullName>
    </submittedName>
</protein>
<gene>
    <name evidence="2" type="ORF">GCM10011409_42170</name>
</gene>
<reference evidence="2" key="2">
    <citation type="submission" date="2020-09" db="EMBL/GenBank/DDBJ databases">
        <authorList>
            <person name="Sun Q."/>
            <person name="Zhou Y."/>
        </authorList>
    </citation>
    <scope>NUCLEOTIDE SEQUENCE</scope>
    <source>
        <strain evidence="2">CGMCC 1.15454</strain>
    </source>
</reference>
<dbReference type="SUPFAM" id="SSF55729">
    <property type="entry name" value="Acyl-CoA N-acyltransferases (Nat)"/>
    <property type="match status" value="1"/>
</dbReference>
<dbReference type="Pfam" id="PF00583">
    <property type="entry name" value="Acetyltransf_1"/>
    <property type="match status" value="1"/>
</dbReference>
<organism evidence="2 3">
    <name type="scientific">Lentibacillus populi</name>
    <dbReference type="NCBI Taxonomy" id="1827502"/>
    <lineage>
        <taxon>Bacteria</taxon>
        <taxon>Bacillati</taxon>
        <taxon>Bacillota</taxon>
        <taxon>Bacilli</taxon>
        <taxon>Bacillales</taxon>
        <taxon>Bacillaceae</taxon>
        <taxon>Lentibacillus</taxon>
    </lineage>
</organism>
<dbReference type="Gene3D" id="3.40.630.30">
    <property type="match status" value="1"/>
</dbReference>
<name>A0A9W5U273_9BACI</name>
<dbReference type="RefSeq" id="WP_088053323.1">
    <property type="nucleotide sequence ID" value="NZ_BMJD01000059.1"/>
</dbReference>
<comment type="caution">
    <text evidence="2">The sequence shown here is derived from an EMBL/GenBank/DDBJ whole genome shotgun (WGS) entry which is preliminary data.</text>
</comment>
<dbReference type="CDD" id="cd04301">
    <property type="entry name" value="NAT_SF"/>
    <property type="match status" value="1"/>
</dbReference>
<dbReference type="AlphaFoldDB" id="A0A9W5U273"/>
<proteinExistence type="predicted"/>
<dbReference type="PROSITE" id="PS51186">
    <property type="entry name" value="GNAT"/>
    <property type="match status" value="1"/>
</dbReference>
<dbReference type="GO" id="GO:0016747">
    <property type="term" value="F:acyltransferase activity, transferring groups other than amino-acyl groups"/>
    <property type="evidence" value="ECO:0007669"/>
    <property type="project" value="InterPro"/>
</dbReference>
<dbReference type="EMBL" id="BMJD01000059">
    <property type="protein sequence ID" value="GGB60365.1"/>
    <property type="molecule type" value="Genomic_DNA"/>
</dbReference>
<accession>A0A9W5U273</accession>
<dbReference type="Proteomes" id="UP000621492">
    <property type="component" value="Unassembled WGS sequence"/>
</dbReference>
<sequence>MNTYIQKANDIEELAQFLSDLNNIKSSHIGYCGKSSGEIYQTLQDDFLEKNGELAFMIARNEANEIIAAIGVDIDEQTAEVWGPFNKMESDSMVTQLWEQLRKAYPNIRTFYFFINQENTSQLAFAESLQARKTGEHLILEIQKASARSVSSKRSVRYSEADFAAFESLHSHMFPNTYYDAKTIDSRLSEENVLKVLKTEDGQVQGYAYYEIDKECAEASLEYIAIAPTFQNKGLGTLLLIEIIDEIFSYPRITEIKLSVSNTNRSANHIYFKAGFEQQDILVSYVLSSASLS</sequence>
<dbReference type="InterPro" id="IPR016181">
    <property type="entry name" value="Acyl_CoA_acyltransferase"/>
</dbReference>
<evidence type="ECO:0000313" key="2">
    <source>
        <dbReference type="EMBL" id="GGB60365.1"/>
    </source>
</evidence>